<organism evidence="2 3">
    <name type="scientific">Variovorax ureilyticus</name>
    <dbReference type="NCBI Taxonomy" id="1836198"/>
    <lineage>
        <taxon>Bacteria</taxon>
        <taxon>Pseudomonadati</taxon>
        <taxon>Pseudomonadota</taxon>
        <taxon>Betaproteobacteria</taxon>
        <taxon>Burkholderiales</taxon>
        <taxon>Comamonadaceae</taxon>
        <taxon>Variovorax</taxon>
    </lineage>
</organism>
<dbReference type="Gene3D" id="3.10.129.10">
    <property type="entry name" value="Hotdog Thioesterase"/>
    <property type="match status" value="1"/>
</dbReference>
<dbReference type="PANTHER" id="PTHR42993:SF1">
    <property type="entry name" value="MAOC-LIKE DEHYDRATASE DOMAIN-CONTAINING PROTEIN"/>
    <property type="match status" value="1"/>
</dbReference>
<dbReference type="CDD" id="cd03450">
    <property type="entry name" value="NodN"/>
    <property type="match status" value="1"/>
</dbReference>
<dbReference type="SUPFAM" id="SSF54637">
    <property type="entry name" value="Thioesterase/thiol ester dehydrase-isomerase"/>
    <property type="match status" value="1"/>
</dbReference>
<dbReference type="Proteomes" id="UP001365846">
    <property type="component" value="Unassembled WGS sequence"/>
</dbReference>
<dbReference type="RefSeq" id="WP_340355356.1">
    <property type="nucleotide sequence ID" value="NZ_JBBKZU010000001.1"/>
</dbReference>
<dbReference type="Pfam" id="PF01575">
    <property type="entry name" value="MaoC_dehydratas"/>
    <property type="match status" value="1"/>
</dbReference>
<dbReference type="PANTHER" id="PTHR42993">
    <property type="entry name" value="MAOC-LIKE DEHYDRATASE DOMAIN-CONTAINING PROTEIN"/>
    <property type="match status" value="1"/>
</dbReference>
<reference evidence="2 3" key="1">
    <citation type="submission" date="2024-03" db="EMBL/GenBank/DDBJ databases">
        <title>Novel species of the genus Variovorax.</title>
        <authorList>
            <person name="Liu Q."/>
            <person name="Xin Y.-H."/>
        </authorList>
    </citation>
    <scope>NUCLEOTIDE SEQUENCE [LARGE SCALE GENOMIC DNA]</scope>
    <source>
        <strain evidence="2 3">KACC 18899</strain>
    </source>
</reference>
<dbReference type="InterPro" id="IPR039375">
    <property type="entry name" value="NodN-like"/>
</dbReference>
<proteinExistence type="predicted"/>
<evidence type="ECO:0000313" key="3">
    <source>
        <dbReference type="Proteomes" id="UP001365846"/>
    </source>
</evidence>
<evidence type="ECO:0000313" key="2">
    <source>
        <dbReference type="EMBL" id="MEJ8810051.1"/>
    </source>
</evidence>
<sequence>MTPLKNYSIATLKDHVGHDFGASAPTLLDQRRIDRFAGCTGDDQWIHVDAERARTESPFGQTIAHGLLVLSLVPSAHFELGVYPGDAKGVLNYGFDRVRFLSPVPSGTYVRLHVELVEVTEKQPGQWLVRCKNTAYAGGDSWRPVMVAESLAMVVS</sequence>
<gene>
    <name evidence="2" type="ORF">WKW77_03180</name>
</gene>
<dbReference type="InterPro" id="IPR029069">
    <property type="entry name" value="HotDog_dom_sf"/>
</dbReference>
<protein>
    <submittedName>
        <fullName evidence="2">MaoC family dehydratase</fullName>
    </submittedName>
</protein>
<accession>A0ABU8V8S7</accession>
<keyword evidence="3" id="KW-1185">Reference proteome</keyword>
<dbReference type="InterPro" id="IPR002539">
    <property type="entry name" value="MaoC-like_dom"/>
</dbReference>
<feature type="domain" description="MaoC-like" evidence="1">
    <location>
        <begin position="16"/>
        <end position="123"/>
    </location>
</feature>
<evidence type="ECO:0000259" key="1">
    <source>
        <dbReference type="Pfam" id="PF01575"/>
    </source>
</evidence>
<name>A0ABU8V8S7_9BURK</name>
<dbReference type="EMBL" id="JBBKZU010000001">
    <property type="protein sequence ID" value="MEJ8810051.1"/>
    <property type="molecule type" value="Genomic_DNA"/>
</dbReference>
<comment type="caution">
    <text evidence="2">The sequence shown here is derived from an EMBL/GenBank/DDBJ whole genome shotgun (WGS) entry which is preliminary data.</text>
</comment>